<dbReference type="PANTHER" id="PTHR41733:SF1">
    <property type="entry name" value="CHROMOSOME UNDETERMINED SCAFFOLD_30, WHOLE GENOME SHOTGUN SEQUENCE"/>
    <property type="match status" value="1"/>
</dbReference>
<evidence type="ECO:0000313" key="2">
    <source>
        <dbReference type="EMBL" id="RCH79037.1"/>
    </source>
</evidence>
<feature type="domain" description="Myb-like" evidence="1">
    <location>
        <begin position="34"/>
        <end position="79"/>
    </location>
</feature>
<dbReference type="Pfam" id="PF00249">
    <property type="entry name" value="Myb_DNA-binding"/>
    <property type="match status" value="1"/>
</dbReference>
<dbReference type="Gene3D" id="1.10.10.60">
    <property type="entry name" value="Homeodomain-like"/>
    <property type="match status" value="1"/>
</dbReference>
<name>A0A367IMW9_RHIST</name>
<proteinExistence type="predicted"/>
<comment type="caution">
    <text evidence="2">The sequence shown here is derived from an EMBL/GenBank/DDBJ whole genome shotgun (WGS) entry which is preliminary data.</text>
</comment>
<dbReference type="STRING" id="4846.A0A367IMW9"/>
<feature type="non-terminal residue" evidence="2">
    <location>
        <position position="85"/>
    </location>
</feature>
<dbReference type="EMBL" id="PJQM01006824">
    <property type="protein sequence ID" value="RCH79037.1"/>
    <property type="molecule type" value="Genomic_DNA"/>
</dbReference>
<dbReference type="PANTHER" id="PTHR41733">
    <property type="entry name" value="UBIQUITIN-ASSOCIATED/TRANSLATION ELONGATION FACTOR EF1B, N-TERMINAL, EUKARYOTE"/>
    <property type="match status" value="1"/>
</dbReference>
<evidence type="ECO:0000313" key="3">
    <source>
        <dbReference type="Proteomes" id="UP000253551"/>
    </source>
</evidence>
<dbReference type="InterPro" id="IPR001005">
    <property type="entry name" value="SANT/Myb"/>
</dbReference>
<gene>
    <name evidence="2" type="ORF">CU098_007832</name>
</gene>
<protein>
    <recommendedName>
        <fullName evidence="1">Myb-like domain-containing protein</fullName>
    </recommendedName>
</protein>
<dbReference type="Proteomes" id="UP000253551">
    <property type="component" value="Unassembled WGS sequence"/>
</dbReference>
<organism evidence="2 3">
    <name type="scientific">Rhizopus stolonifer</name>
    <name type="common">Rhizopus nigricans</name>
    <dbReference type="NCBI Taxonomy" id="4846"/>
    <lineage>
        <taxon>Eukaryota</taxon>
        <taxon>Fungi</taxon>
        <taxon>Fungi incertae sedis</taxon>
        <taxon>Mucoromycota</taxon>
        <taxon>Mucoromycotina</taxon>
        <taxon>Mucoromycetes</taxon>
        <taxon>Mucorales</taxon>
        <taxon>Mucorineae</taxon>
        <taxon>Rhizopodaceae</taxon>
        <taxon>Rhizopus</taxon>
    </lineage>
</organism>
<dbReference type="OrthoDB" id="608866at2759"/>
<dbReference type="SUPFAM" id="SSF46689">
    <property type="entry name" value="Homeodomain-like"/>
    <property type="match status" value="1"/>
</dbReference>
<keyword evidence="3" id="KW-1185">Reference proteome</keyword>
<dbReference type="PROSITE" id="PS50090">
    <property type="entry name" value="MYB_LIKE"/>
    <property type="match status" value="1"/>
</dbReference>
<accession>A0A367IMW9</accession>
<dbReference type="InterPro" id="IPR009057">
    <property type="entry name" value="Homeodomain-like_sf"/>
</dbReference>
<reference evidence="2 3" key="1">
    <citation type="journal article" date="2018" name="G3 (Bethesda)">
        <title>Phylogenetic and Phylogenomic Definition of Rhizopus Species.</title>
        <authorList>
            <person name="Gryganskyi A.P."/>
            <person name="Golan J."/>
            <person name="Dolatabadi S."/>
            <person name="Mondo S."/>
            <person name="Robb S."/>
            <person name="Idnurm A."/>
            <person name="Muszewska A."/>
            <person name="Steczkiewicz K."/>
            <person name="Masonjones S."/>
            <person name="Liao H.L."/>
            <person name="Gajdeczka M.T."/>
            <person name="Anike F."/>
            <person name="Vuek A."/>
            <person name="Anishchenko I.M."/>
            <person name="Voigt K."/>
            <person name="de Hoog G.S."/>
            <person name="Smith M.E."/>
            <person name="Heitman J."/>
            <person name="Vilgalys R."/>
            <person name="Stajich J.E."/>
        </authorList>
    </citation>
    <scope>NUCLEOTIDE SEQUENCE [LARGE SCALE GENOMIC DNA]</scope>
    <source>
        <strain evidence="2 3">LSU 92-RS-03</strain>
    </source>
</reference>
<dbReference type="AlphaFoldDB" id="A0A367IMW9"/>
<sequence>MLAEKPRSMKPGARNVLRSNDSASLWNCTLSPGWTDQESDVLRKALMKFGIGNWSKIIESGCLPGKTNAQMNLQLQRLLGQQSTA</sequence>
<evidence type="ECO:0000259" key="1">
    <source>
        <dbReference type="PROSITE" id="PS50090"/>
    </source>
</evidence>